<proteinExistence type="predicted"/>
<feature type="compositionally biased region" description="Acidic residues" evidence="1">
    <location>
        <begin position="494"/>
        <end position="508"/>
    </location>
</feature>
<feature type="region of interest" description="Disordered" evidence="1">
    <location>
        <begin position="602"/>
        <end position="637"/>
    </location>
</feature>
<feature type="region of interest" description="Disordered" evidence="1">
    <location>
        <begin position="542"/>
        <end position="568"/>
    </location>
</feature>
<dbReference type="PANTHER" id="PTHR13060">
    <property type="entry name" value="SGT1 PROTEIN HSGT1 SUPPRESSOR OF GCR2"/>
    <property type="match status" value="1"/>
</dbReference>
<dbReference type="Pfam" id="PF07093">
    <property type="entry name" value="SGT1"/>
    <property type="match status" value="1"/>
</dbReference>
<dbReference type="STRING" id="109895.A0A507DU70"/>
<feature type="compositionally biased region" description="Basic residues" evidence="1">
    <location>
        <begin position="673"/>
        <end position="683"/>
    </location>
</feature>
<dbReference type="AlphaFoldDB" id="A0A507DU70"/>
<gene>
    <name evidence="2" type="ORF">PhCBS80983_g05595</name>
</gene>
<dbReference type="Proteomes" id="UP000318582">
    <property type="component" value="Unassembled WGS sequence"/>
</dbReference>
<dbReference type="EMBL" id="QEAQ01000128">
    <property type="protein sequence ID" value="TPX55096.1"/>
    <property type="molecule type" value="Genomic_DNA"/>
</dbReference>
<feature type="compositionally biased region" description="Acidic residues" evidence="1">
    <location>
        <begin position="626"/>
        <end position="635"/>
    </location>
</feature>
<evidence type="ECO:0000256" key="1">
    <source>
        <dbReference type="SAM" id="MobiDB-lite"/>
    </source>
</evidence>
<evidence type="ECO:0000313" key="3">
    <source>
        <dbReference type="Proteomes" id="UP000318582"/>
    </source>
</evidence>
<evidence type="ECO:0000313" key="2">
    <source>
        <dbReference type="EMBL" id="TPX55096.1"/>
    </source>
</evidence>
<organism evidence="2 3">
    <name type="scientific">Powellomyces hirtus</name>
    <dbReference type="NCBI Taxonomy" id="109895"/>
    <lineage>
        <taxon>Eukaryota</taxon>
        <taxon>Fungi</taxon>
        <taxon>Fungi incertae sedis</taxon>
        <taxon>Chytridiomycota</taxon>
        <taxon>Chytridiomycota incertae sedis</taxon>
        <taxon>Chytridiomycetes</taxon>
        <taxon>Spizellomycetales</taxon>
        <taxon>Powellomycetaceae</taxon>
        <taxon>Powellomyces</taxon>
    </lineage>
</organism>
<reference evidence="2 3" key="1">
    <citation type="journal article" date="2019" name="Sci. Rep.">
        <title>Comparative genomics of chytrid fungi reveal insights into the obligate biotrophic and pathogenic lifestyle of Synchytrium endobioticum.</title>
        <authorList>
            <person name="van de Vossenberg B.T.L.H."/>
            <person name="Warris S."/>
            <person name="Nguyen H.D.T."/>
            <person name="van Gent-Pelzer M.P.E."/>
            <person name="Joly D.L."/>
            <person name="van de Geest H.C."/>
            <person name="Bonants P.J.M."/>
            <person name="Smith D.S."/>
            <person name="Levesque C.A."/>
            <person name="van der Lee T.A.J."/>
        </authorList>
    </citation>
    <scope>NUCLEOTIDE SEQUENCE [LARGE SCALE GENOMIC DNA]</scope>
    <source>
        <strain evidence="2 3">CBS 809.83</strain>
    </source>
</reference>
<dbReference type="GO" id="GO:0005634">
    <property type="term" value="C:nucleus"/>
    <property type="evidence" value="ECO:0007669"/>
    <property type="project" value="TreeGrafter"/>
</dbReference>
<dbReference type="PANTHER" id="PTHR13060:SF0">
    <property type="entry name" value="PROTEIN ECDYSONELESS HOMOLOG"/>
    <property type="match status" value="1"/>
</dbReference>
<evidence type="ECO:0008006" key="4">
    <source>
        <dbReference type="Google" id="ProtNLM"/>
    </source>
</evidence>
<comment type="caution">
    <text evidence="2">The sequence shown here is derived from an EMBL/GenBank/DDBJ whole genome shotgun (WGS) entry which is preliminary data.</text>
</comment>
<keyword evidence="3" id="KW-1185">Reference proteome</keyword>
<dbReference type="InterPro" id="IPR010770">
    <property type="entry name" value="Ecd"/>
</dbReference>
<accession>A0A507DU70</accession>
<protein>
    <recommendedName>
        <fullName evidence="4">SGT1 protein</fullName>
    </recommendedName>
</protein>
<feature type="region of interest" description="Disordered" evidence="1">
    <location>
        <begin position="488"/>
        <end position="524"/>
    </location>
</feature>
<feature type="region of interest" description="Disordered" evidence="1">
    <location>
        <begin position="651"/>
        <end position="683"/>
    </location>
</feature>
<name>A0A507DU70_9FUNG</name>
<sequence length="683" mass="77553">MDNIFENRHDVVDTVKYSIYRDFQSLSPGNSLTPAQWLLAAQDFAAEALSYVSQWTSEYIWHKDPFTLSVEQVEDIDVPCVRGTTRFGDCLEDEWLIVSLLVEITRKYPDAVVGVNDNDGEFLLIEAADFLPSWVDPSTSENRVFLHGGVLHMIPIPRTPAEIPLYPSGKVSLQRALAVVRGPAPTEAPSEIQKVILERLAGYPGAAAKNMHNAKCYIPHKIAHILHHEPALVAPAVEAFYTRDPIAMKACYKMEQFPPTTNVMTTVRMNRPQYAQLVSQKFHPPKPFRLPPSTAKDFKYHDLGMKLACGFEMLFADQHLQNLSEQSQGYTVESYNCKVDPGWQAFQVRLNKLNYFRNELPGSKLYKELERNAQTQYLRTKPQTSSTTLSNPIDRIRALLELPLVAEEDLSQAPDMNDRWMEVDPRKLDELLNEQNLKFPEENWTKLDRDDDEMSDMDDEDRRDMEELAKMMGGFNSFVEKESGIDGALFPNEMEPEENSEEDSEEEDQHFPSRRTGSDSKAPLRFDESRFLQTMMGVLGINPDDLGQHNNKGATERDSVDEDIFQKRRKDTRFEELVSEDDNDAADRKEDEVMGSYMREMDRELSSSKMGSTFEKVAPSTSQGTGDDEEAEETAPVDLDLNLVKNILESFSAQEGLPGPAESILSSLGIRLPKQKARSSQRQ</sequence>